<name>A0A1V4SFV8_RUMHU</name>
<dbReference type="AlphaFoldDB" id="A0A1V4SFV8"/>
<feature type="transmembrane region" description="Helical" evidence="1">
    <location>
        <begin position="298"/>
        <end position="316"/>
    </location>
</feature>
<dbReference type="Proteomes" id="UP000191554">
    <property type="component" value="Unassembled WGS sequence"/>
</dbReference>
<comment type="caution">
    <text evidence="2">The sequence shown here is derived from an EMBL/GenBank/DDBJ whole genome shotgun (WGS) entry which is preliminary data.</text>
</comment>
<feature type="transmembrane region" description="Helical" evidence="1">
    <location>
        <begin position="144"/>
        <end position="160"/>
    </location>
</feature>
<dbReference type="RefSeq" id="WP_080065725.1">
    <property type="nucleotide sequence ID" value="NZ_MZGX01000024.1"/>
</dbReference>
<keyword evidence="1" id="KW-0472">Membrane</keyword>
<organism evidence="2 3">
    <name type="scientific">Ruminiclostridium hungatei</name>
    <name type="common">Clostridium hungatei</name>
    <dbReference type="NCBI Taxonomy" id="48256"/>
    <lineage>
        <taxon>Bacteria</taxon>
        <taxon>Bacillati</taxon>
        <taxon>Bacillota</taxon>
        <taxon>Clostridia</taxon>
        <taxon>Eubacteriales</taxon>
        <taxon>Oscillospiraceae</taxon>
        <taxon>Ruminiclostridium</taxon>
    </lineage>
</organism>
<reference evidence="2 3" key="1">
    <citation type="submission" date="2017-03" db="EMBL/GenBank/DDBJ databases">
        <title>Genome sequence of Clostridium hungatei DSM 14427.</title>
        <authorList>
            <person name="Poehlein A."/>
            <person name="Daniel R."/>
        </authorList>
    </citation>
    <scope>NUCLEOTIDE SEQUENCE [LARGE SCALE GENOMIC DNA]</scope>
    <source>
        <strain evidence="2 3">DSM 14427</strain>
    </source>
</reference>
<evidence type="ECO:0008006" key="4">
    <source>
        <dbReference type="Google" id="ProtNLM"/>
    </source>
</evidence>
<dbReference type="STRING" id="48256.CLHUN_32860"/>
<feature type="transmembrane region" description="Helical" evidence="1">
    <location>
        <begin position="96"/>
        <end position="114"/>
    </location>
</feature>
<evidence type="ECO:0000256" key="1">
    <source>
        <dbReference type="SAM" id="Phobius"/>
    </source>
</evidence>
<keyword evidence="3" id="KW-1185">Reference proteome</keyword>
<evidence type="ECO:0000313" key="2">
    <source>
        <dbReference type="EMBL" id="OPX42802.1"/>
    </source>
</evidence>
<sequence length="434" mass="49285">MKKGLTDMLVQVILMTAAAKGISTNIFGAFWVSEKQMSSQAEQVIAAALIILILSMCFYSRKTAMAVLIPAGIGIIGIAVYTRWTGNMGPEIFDYLSRPYYSIIIVCSAAVFILTRLRTGIILLGLSGIFSLFVLVILQYEISVVNFILFLSTVLLLYMWRRYADKNPYEADGLPKRSHLPMLAALVVMCLAVLSTSYGLYRLVSNFIKPPAMELAVLSDQNFINSMGKLGVVTYKDERETQKEQLEESFDNMPELPENKADPLNEIKNTQSDTNNLSIADNLVQKAKAITYFRSRPSFLIGIACVILLPFFAILLKKLQRKLWFIRLKQLENDEQVVALYKYFLRILELFGYKRKHQETPLEYAEKISGSINSIQFGQGDFREVTQVFLKANYSRSQTTDQECQCIYSFYQVFLKSCLRDAGLIPFSIKYLLL</sequence>
<evidence type="ECO:0000313" key="3">
    <source>
        <dbReference type="Proteomes" id="UP000191554"/>
    </source>
</evidence>
<dbReference type="EMBL" id="MZGX01000024">
    <property type="protein sequence ID" value="OPX42802.1"/>
    <property type="molecule type" value="Genomic_DNA"/>
</dbReference>
<feature type="transmembrane region" description="Helical" evidence="1">
    <location>
        <begin position="67"/>
        <end position="84"/>
    </location>
</feature>
<feature type="transmembrane region" description="Helical" evidence="1">
    <location>
        <begin position="12"/>
        <end position="32"/>
    </location>
</feature>
<feature type="transmembrane region" description="Helical" evidence="1">
    <location>
        <begin position="180"/>
        <end position="201"/>
    </location>
</feature>
<gene>
    <name evidence="2" type="ORF">CLHUN_32860</name>
</gene>
<proteinExistence type="predicted"/>
<feature type="transmembrane region" description="Helical" evidence="1">
    <location>
        <begin position="44"/>
        <end position="60"/>
    </location>
</feature>
<accession>A0A1V4SFV8</accession>
<keyword evidence="1" id="KW-0812">Transmembrane</keyword>
<protein>
    <recommendedName>
        <fullName evidence="4">DUF4129 domain-containing protein</fullName>
    </recommendedName>
</protein>
<keyword evidence="1" id="KW-1133">Transmembrane helix</keyword>
<dbReference type="OrthoDB" id="9804872at2"/>
<feature type="transmembrane region" description="Helical" evidence="1">
    <location>
        <begin position="121"/>
        <end position="138"/>
    </location>
</feature>